<accession>A0AAU1HTD8</accession>
<gene>
    <name evidence="2" type="ORF">OG477_11975</name>
</gene>
<reference evidence="2" key="1">
    <citation type="submission" date="2022-10" db="EMBL/GenBank/DDBJ databases">
        <title>The complete genomes of actinobacterial strains from the NBC collection.</title>
        <authorList>
            <person name="Joergensen T.S."/>
            <person name="Alvarez Arevalo M."/>
            <person name="Sterndorff E.B."/>
            <person name="Faurdal D."/>
            <person name="Vuksanovic O."/>
            <person name="Mourched A.-S."/>
            <person name="Charusanti P."/>
            <person name="Shaw S."/>
            <person name="Blin K."/>
            <person name="Weber T."/>
        </authorList>
    </citation>
    <scope>NUCLEOTIDE SEQUENCE</scope>
    <source>
        <strain evidence="2">NBC 00180</strain>
    </source>
</reference>
<name>A0AAU1HTD8_9ACTN</name>
<sequence length="67" mass="7100">MAPTPRTPTGSDHLPIYEDLVRERGDAVTEAQIAAAHTQHQAAELLTTGEAGHGGQPTGHHQQPHFG</sequence>
<proteinExistence type="predicted"/>
<feature type="compositionally biased region" description="Low complexity" evidence="1">
    <location>
        <begin position="58"/>
        <end position="67"/>
    </location>
</feature>
<dbReference type="AlphaFoldDB" id="A0AAU1HTD8"/>
<evidence type="ECO:0000313" key="2">
    <source>
        <dbReference type="EMBL" id="WTP86038.1"/>
    </source>
</evidence>
<protein>
    <submittedName>
        <fullName evidence="2">Uncharacterized protein</fullName>
    </submittedName>
</protein>
<evidence type="ECO:0000256" key="1">
    <source>
        <dbReference type="SAM" id="MobiDB-lite"/>
    </source>
</evidence>
<organism evidence="2">
    <name type="scientific">Streptomyces sp. NBC_00180</name>
    <dbReference type="NCBI Taxonomy" id="2903632"/>
    <lineage>
        <taxon>Bacteria</taxon>
        <taxon>Bacillati</taxon>
        <taxon>Actinomycetota</taxon>
        <taxon>Actinomycetes</taxon>
        <taxon>Kitasatosporales</taxon>
        <taxon>Streptomycetaceae</taxon>
        <taxon>Streptomyces</taxon>
    </lineage>
</organism>
<feature type="region of interest" description="Disordered" evidence="1">
    <location>
        <begin position="36"/>
        <end position="67"/>
    </location>
</feature>
<dbReference type="EMBL" id="CP108140">
    <property type="protein sequence ID" value="WTP86038.1"/>
    <property type="molecule type" value="Genomic_DNA"/>
</dbReference>